<evidence type="ECO:0000256" key="2">
    <source>
        <dbReference type="ARBA" id="ARBA00022737"/>
    </source>
</evidence>
<dbReference type="SUPFAM" id="SSF57667">
    <property type="entry name" value="beta-beta-alpha zinc fingers"/>
    <property type="match status" value="1"/>
</dbReference>
<evidence type="ECO:0000259" key="6">
    <source>
        <dbReference type="PROSITE" id="PS50157"/>
    </source>
</evidence>
<evidence type="ECO:0000313" key="7">
    <source>
        <dbReference type="EMBL" id="KAK9891277.1"/>
    </source>
</evidence>
<gene>
    <name evidence="7" type="ORF">WA026_013588</name>
</gene>
<dbReference type="SMART" id="SM00355">
    <property type="entry name" value="ZnF_C2H2"/>
    <property type="match status" value="7"/>
</dbReference>
<accession>A0AAW1VEF7</accession>
<dbReference type="InterPro" id="IPR036236">
    <property type="entry name" value="Znf_C2H2_sf"/>
</dbReference>
<dbReference type="PANTHER" id="PTHR24403:SF67">
    <property type="entry name" value="FI01116P-RELATED"/>
    <property type="match status" value="1"/>
</dbReference>
<dbReference type="InterPro" id="IPR050688">
    <property type="entry name" value="Zinc_finger/UBP_domain"/>
</dbReference>
<dbReference type="Gene3D" id="3.30.160.60">
    <property type="entry name" value="Classic Zinc Finger"/>
    <property type="match status" value="3"/>
</dbReference>
<reference evidence="7 8" key="1">
    <citation type="submission" date="2023-03" db="EMBL/GenBank/DDBJ databases">
        <title>Genome insight into feeding habits of ladybird beetles.</title>
        <authorList>
            <person name="Li H.-S."/>
            <person name="Huang Y.-H."/>
            <person name="Pang H."/>
        </authorList>
    </citation>
    <scope>NUCLEOTIDE SEQUENCE [LARGE SCALE GENOMIC DNA]</scope>
    <source>
        <strain evidence="7">SYSU_2023b</strain>
        <tissue evidence="7">Whole body</tissue>
    </source>
</reference>
<keyword evidence="4" id="KW-0862">Zinc</keyword>
<dbReference type="PROSITE" id="PS50157">
    <property type="entry name" value="ZINC_FINGER_C2H2_2"/>
    <property type="match status" value="1"/>
</dbReference>
<keyword evidence="3 5" id="KW-0863">Zinc-finger</keyword>
<evidence type="ECO:0000256" key="5">
    <source>
        <dbReference type="PROSITE-ProRule" id="PRU00042"/>
    </source>
</evidence>
<evidence type="ECO:0000256" key="3">
    <source>
        <dbReference type="ARBA" id="ARBA00022771"/>
    </source>
</evidence>
<keyword evidence="8" id="KW-1185">Reference proteome</keyword>
<sequence>MEKVKLELDDLMDEGMAVVRYIDQENVGFTEDETWLDKHHVIFTSKQHRINGQLKGEKLKCKLCNFNTEDSIQLKAHLKGIHGQFEFQCHICHYSNPLEFCLKRHLSLEHPDKIELKCSLCDYSTYRKSNLRGHVNDVHLKLMNDINYGLKYHEDKTPNRNHHVTSISKQQLINDKLKGDKIKCGFCIYSTENSVQLEQHMKTVHPEFDIMSALDDAENRLAKCLLCNYSSNRKANLRIHLKAVHLKLKNFKCDVCDYRTSHKHSLKLHVNSVHLKVKKYHCQLCDYSTNQTIRFKFHRRSEH</sequence>
<dbReference type="Proteomes" id="UP001431783">
    <property type="component" value="Unassembled WGS sequence"/>
</dbReference>
<dbReference type="EMBL" id="JARQZJ010000127">
    <property type="protein sequence ID" value="KAK9891277.1"/>
    <property type="molecule type" value="Genomic_DNA"/>
</dbReference>
<protein>
    <recommendedName>
        <fullName evidence="6">C2H2-type domain-containing protein</fullName>
    </recommendedName>
</protein>
<dbReference type="GO" id="GO:0005634">
    <property type="term" value="C:nucleus"/>
    <property type="evidence" value="ECO:0007669"/>
    <property type="project" value="TreeGrafter"/>
</dbReference>
<feature type="domain" description="C2H2-type" evidence="6">
    <location>
        <begin position="251"/>
        <end position="279"/>
    </location>
</feature>
<dbReference type="AlphaFoldDB" id="A0AAW1VEF7"/>
<organism evidence="7 8">
    <name type="scientific">Henosepilachna vigintioctopunctata</name>
    <dbReference type="NCBI Taxonomy" id="420089"/>
    <lineage>
        <taxon>Eukaryota</taxon>
        <taxon>Metazoa</taxon>
        <taxon>Ecdysozoa</taxon>
        <taxon>Arthropoda</taxon>
        <taxon>Hexapoda</taxon>
        <taxon>Insecta</taxon>
        <taxon>Pterygota</taxon>
        <taxon>Neoptera</taxon>
        <taxon>Endopterygota</taxon>
        <taxon>Coleoptera</taxon>
        <taxon>Polyphaga</taxon>
        <taxon>Cucujiformia</taxon>
        <taxon>Coccinelloidea</taxon>
        <taxon>Coccinellidae</taxon>
        <taxon>Epilachninae</taxon>
        <taxon>Epilachnini</taxon>
        <taxon>Henosepilachna</taxon>
    </lineage>
</organism>
<dbReference type="GO" id="GO:0008270">
    <property type="term" value="F:zinc ion binding"/>
    <property type="evidence" value="ECO:0007669"/>
    <property type="project" value="UniProtKB-KW"/>
</dbReference>
<comment type="caution">
    <text evidence="7">The sequence shown here is derived from an EMBL/GenBank/DDBJ whole genome shotgun (WGS) entry which is preliminary data.</text>
</comment>
<proteinExistence type="predicted"/>
<evidence type="ECO:0000313" key="8">
    <source>
        <dbReference type="Proteomes" id="UP001431783"/>
    </source>
</evidence>
<evidence type="ECO:0000256" key="4">
    <source>
        <dbReference type="ARBA" id="ARBA00022833"/>
    </source>
</evidence>
<dbReference type="InterPro" id="IPR013087">
    <property type="entry name" value="Znf_C2H2_type"/>
</dbReference>
<keyword evidence="2" id="KW-0677">Repeat</keyword>
<dbReference type="GO" id="GO:0045944">
    <property type="term" value="P:positive regulation of transcription by RNA polymerase II"/>
    <property type="evidence" value="ECO:0007669"/>
    <property type="project" value="TreeGrafter"/>
</dbReference>
<keyword evidence="1" id="KW-0479">Metal-binding</keyword>
<dbReference type="PANTHER" id="PTHR24403">
    <property type="entry name" value="ZINC FINGER PROTEIN"/>
    <property type="match status" value="1"/>
</dbReference>
<evidence type="ECO:0000256" key="1">
    <source>
        <dbReference type="ARBA" id="ARBA00022723"/>
    </source>
</evidence>
<name>A0AAW1VEF7_9CUCU</name>